<dbReference type="SUPFAM" id="SSF52540">
    <property type="entry name" value="P-loop containing nucleoside triphosphate hydrolases"/>
    <property type="match status" value="1"/>
</dbReference>
<evidence type="ECO:0000259" key="3">
    <source>
        <dbReference type="PROSITE" id="PS51192"/>
    </source>
</evidence>
<dbReference type="GO" id="GO:0006281">
    <property type="term" value="P:DNA repair"/>
    <property type="evidence" value="ECO:0007669"/>
    <property type="project" value="InterPro"/>
</dbReference>
<dbReference type="Gene3D" id="3.40.50.300">
    <property type="entry name" value="P-loop containing nucleotide triphosphate hydrolases"/>
    <property type="match status" value="1"/>
</dbReference>
<dbReference type="EMBL" id="JBBPBK010000012">
    <property type="protein sequence ID" value="KAK9273130.1"/>
    <property type="molecule type" value="Genomic_DNA"/>
</dbReference>
<sequence>MQLIDEAQRLKNPSSVLYNVLKERFVMPRRLLMTGTPIQNNLTELWALMQFCMPSVFGTLEQFLSTFKEAGDTSSGCDAAKVKEQIKTLKYILGAFMLRRTKSKLIECGNLALPPLTEITVIAPLVALQKKVYMSILRKELPKLLAFSSGSSNQQSLQNIVMQLRKACSHPLPFSWYRA</sequence>
<evidence type="ECO:0000313" key="5">
    <source>
        <dbReference type="Proteomes" id="UP001415857"/>
    </source>
</evidence>
<proteinExistence type="predicted"/>
<keyword evidence="2" id="KW-0067">ATP-binding</keyword>
<keyword evidence="5" id="KW-1185">Reference proteome</keyword>
<dbReference type="Proteomes" id="UP001415857">
    <property type="component" value="Unassembled WGS sequence"/>
</dbReference>
<dbReference type="GO" id="GO:0006338">
    <property type="term" value="P:chromatin remodeling"/>
    <property type="evidence" value="ECO:0007669"/>
    <property type="project" value="InterPro"/>
</dbReference>
<organism evidence="4 5">
    <name type="scientific">Liquidambar formosana</name>
    <name type="common">Formosan gum</name>
    <dbReference type="NCBI Taxonomy" id="63359"/>
    <lineage>
        <taxon>Eukaryota</taxon>
        <taxon>Viridiplantae</taxon>
        <taxon>Streptophyta</taxon>
        <taxon>Embryophyta</taxon>
        <taxon>Tracheophyta</taxon>
        <taxon>Spermatophyta</taxon>
        <taxon>Magnoliopsida</taxon>
        <taxon>eudicotyledons</taxon>
        <taxon>Gunneridae</taxon>
        <taxon>Pentapetalae</taxon>
        <taxon>Saxifragales</taxon>
        <taxon>Altingiaceae</taxon>
        <taxon>Liquidambar</taxon>
    </lineage>
</organism>
<dbReference type="InterPro" id="IPR031053">
    <property type="entry name" value="ALC1"/>
</dbReference>
<dbReference type="GO" id="GO:0003678">
    <property type="term" value="F:DNA helicase activity"/>
    <property type="evidence" value="ECO:0007669"/>
    <property type="project" value="InterPro"/>
</dbReference>
<dbReference type="Pfam" id="PF00176">
    <property type="entry name" value="SNF2-rel_dom"/>
    <property type="match status" value="1"/>
</dbReference>
<name>A0AAP0NHU3_LIQFO</name>
<dbReference type="PANTHER" id="PTHR47157">
    <property type="entry name" value="CHROMODOMAIN-HELICASE-DNA-BINDING PROTEIN 1-LIKE"/>
    <property type="match status" value="1"/>
</dbReference>
<accession>A0AAP0NHU3</accession>
<evidence type="ECO:0000256" key="2">
    <source>
        <dbReference type="ARBA" id="ARBA00022840"/>
    </source>
</evidence>
<dbReference type="PANTHER" id="PTHR47157:SF1">
    <property type="entry name" value="CHROMODOMAIN-HELICASE-DNA-BINDING PROTEIN 1-LIKE"/>
    <property type="match status" value="1"/>
</dbReference>
<protein>
    <recommendedName>
        <fullName evidence="3">Helicase ATP-binding domain-containing protein</fullName>
    </recommendedName>
</protein>
<dbReference type="InterPro" id="IPR014001">
    <property type="entry name" value="Helicase_ATP-bd"/>
</dbReference>
<dbReference type="InterPro" id="IPR000330">
    <property type="entry name" value="SNF2_N"/>
</dbReference>
<evidence type="ECO:0000256" key="1">
    <source>
        <dbReference type="ARBA" id="ARBA00022741"/>
    </source>
</evidence>
<keyword evidence="1" id="KW-0547">Nucleotide-binding</keyword>
<dbReference type="GO" id="GO:0005524">
    <property type="term" value="F:ATP binding"/>
    <property type="evidence" value="ECO:0007669"/>
    <property type="project" value="UniProtKB-KW"/>
</dbReference>
<dbReference type="InterPro" id="IPR038718">
    <property type="entry name" value="SNF2-like_sf"/>
</dbReference>
<feature type="domain" description="Helicase ATP-binding" evidence="3">
    <location>
        <begin position="1"/>
        <end position="55"/>
    </location>
</feature>
<dbReference type="AlphaFoldDB" id="A0AAP0NHU3"/>
<gene>
    <name evidence="4" type="ORF">L1049_017937</name>
</gene>
<dbReference type="InterPro" id="IPR027417">
    <property type="entry name" value="P-loop_NTPase"/>
</dbReference>
<evidence type="ECO:0000313" key="4">
    <source>
        <dbReference type="EMBL" id="KAK9273130.1"/>
    </source>
</evidence>
<dbReference type="PROSITE" id="PS51192">
    <property type="entry name" value="HELICASE_ATP_BIND_1"/>
    <property type="match status" value="1"/>
</dbReference>
<reference evidence="4 5" key="1">
    <citation type="journal article" date="2024" name="Plant J.">
        <title>Genome sequences and population genomics reveal climatic adaptation and genomic divergence between two closely related sweetgum species.</title>
        <authorList>
            <person name="Xu W.Q."/>
            <person name="Ren C.Q."/>
            <person name="Zhang X.Y."/>
            <person name="Comes H.P."/>
            <person name="Liu X.H."/>
            <person name="Li Y.G."/>
            <person name="Kettle C.J."/>
            <person name="Jalonen R."/>
            <person name="Gaisberger H."/>
            <person name="Ma Y.Z."/>
            <person name="Qiu Y.X."/>
        </authorList>
    </citation>
    <scope>NUCLEOTIDE SEQUENCE [LARGE SCALE GENOMIC DNA]</scope>
    <source>
        <strain evidence="4">Hangzhou</strain>
    </source>
</reference>
<comment type="caution">
    <text evidence="4">The sequence shown here is derived from an EMBL/GenBank/DDBJ whole genome shotgun (WGS) entry which is preliminary data.</text>
</comment>
<dbReference type="Gene3D" id="3.40.50.10810">
    <property type="entry name" value="Tandem AAA-ATPase domain"/>
    <property type="match status" value="1"/>
</dbReference>